<reference evidence="3" key="2">
    <citation type="submission" date="2020-10" db="UniProtKB">
        <authorList>
            <consortium name="WormBaseParasite"/>
        </authorList>
    </citation>
    <scope>IDENTIFICATION</scope>
</reference>
<evidence type="ECO:0000256" key="1">
    <source>
        <dbReference type="SAM" id="Phobius"/>
    </source>
</evidence>
<protein>
    <submittedName>
        <fullName evidence="3">Serpentine receptor class gamma</fullName>
    </submittedName>
</protein>
<reference evidence="2" key="1">
    <citation type="journal article" date="2013" name="Genetics">
        <title>The draft genome and transcriptome of Panagrellus redivivus are shaped by the harsh demands of a free-living lifestyle.</title>
        <authorList>
            <person name="Srinivasan J."/>
            <person name="Dillman A.R."/>
            <person name="Macchietto M.G."/>
            <person name="Heikkinen L."/>
            <person name="Lakso M."/>
            <person name="Fracchia K.M."/>
            <person name="Antoshechkin I."/>
            <person name="Mortazavi A."/>
            <person name="Wong G."/>
            <person name="Sternberg P.W."/>
        </authorList>
    </citation>
    <scope>NUCLEOTIDE SEQUENCE [LARGE SCALE GENOMIC DNA]</scope>
    <source>
        <strain evidence="2">MT8872</strain>
    </source>
</reference>
<keyword evidence="1" id="KW-1133">Transmembrane helix</keyword>
<organism evidence="2 3">
    <name type="scientific">Panagrellus redivivus</name>
    <name type="common">Microworm</name>
    <dbReference type="NCBI Taxonomy" id="6233"/>
    <lineage>
        <taxon>Eukaryota</taxon>
        <taxon>Metazoa</taxon>
        <taxon>Ecdysozoa</taxon>
        <taxon>Nematoda</taxon>
        <taxon>Chromadorea</taxon>
        <taxon>Rhabditida</taxon>
        <taxon>Tylenchina</taxon>
        <taxon>Panagrolaimomorpha</taxon>
        <taxon>Panagrolaimoidea</taxon>
        <taxon>Panagrolaimidae</taxon>
        <taxon>Panagrellus</taxon>
    </lineage>
</organism>
<feature type="transmembrane region" description="Helical" evidence="1">
    <location>
        <begin position="6"/>
        <end position="27"/>
    </location>
</feature>
<dbReference type="Proteomes" id="UP000492821">
    <property type="component" value="Unassembled WGS sequence"/>
</dbReference>
<feature type="transmembrane region" description="Helical" evidence="1">
    <location>
        <begin position="143"/>
        <end position="162"/>
    </location>
</feature>
<feature type="transmembrane region" description="Helical" evidence="1">
    <location>
        <begin position="34"/>
        <end position="53"/>
    </location>
</feature>
<keyword evidence="1" id="KW-0472">Membrane</keyword>
<dbReference type="AlphaFoldDB" id="A0A7E4W526"/>
<feature type="transmembrane region" description="Helical" evidence="1">
    <location>
        <begin position="183"/>
        <end position="200"/>
    </location>
</feature>
<evidence type="ECO:0000313" key="2">
    <source>
        <dbReference type="Proteomes" id="UP000492821"/>
    </source>
</evidence>
<proteinExistence type="predicted"/>
<evidence type="ECO:0000313" key="3">
    <source>
        <dbReference type="WBParaSite" id="Pan_g6167.t1"/>
    </source>
</evidence>
<feature type="transmembrane region" description="Helical" evidence="1">
    <location>
        <begin position="212"/>
        <end position="234"/>
    </location>
</feature>
<keyword evidence="1" id="KW-0812">Transmembrane</keyword>
<sequence length="270" mass="32093">MGTEEVINEIGWILMLPYLLFFFFHILTRATLVCTPYFVTATILYTCGSIYMFATAHWNALPTIVWQYLFYQFFLPSLSLLMSINRFTAVIWWNQYSRIWKWKFFVLYSSIILVITLTLHYMFYKALFNCTYCVSNNRNLYRVFKTTVYITAFLVEVCAVLCRQKLKSKHTLDKYDVMLLMQSLLSTSCFLVNIGCNQVFDALAADNILKPIVQFISNCMFVMGFHLPCLYVFIKNKQLRYLLFKFYFINKFWKTEFTTVQVSALSQTYY</sequence>
<dbReference type="WBParaSite" id="Pan_g6167.t1">
    <property type="protein sequence ID" value="Pan_g6167.t1"/>
    <property type="gene ID" value="Pan_g6167"/>
</dbReference>
<name>A0A7E4W526_PANRE</name>
<keyword evidence="2" id="KW-1185">Reference proteome</keyword>
<accession>A0A7E4W526</accession>
<feature type="transmembrane region" description="Helical" evidence="1">
    <location>
        <begin position="105"/>
        <end position="123"/>
    </location>
</feature>